<geneLocation type="plasmid" evidence="8">
    <name>unnamed1</name>
</geneLocation>
<dbReference type="RefSeq" id="WP_103427855.1">
    <property type="nucleotide sequence ID" value="NZ_CP026310.1"/>
</dbReference>
<organism evidence="8 9">
    <name type="scientific">Salinigranum rubrum</name>
    <dbReference type="NCBI Taxonomy" id="755307"/>
    <lineage>
        <taxon>Archaea</taxon>
        <taxon>Methanobacteriati</taxon>
        <taxon>Methanobacteriota</taxon>
        <taxon>Stenosarchaea group</taxon>
        <taxon>Halobacteria</taxon>
        <taxon>Halobacteriales</taxon>
        <taxon>Haloferacaceae</taxon>
        <taxon>Salinigranum</taxon>
    </lineage>
</organism>
<accession>A0A2I8VQJ3</accession>
<comment type="subcellular location">
    <subcellularLocation>
        <location evidence="1">Cell membrane</location>
        <topology evidence="1">Multi-pass membrane protein</topology>
    </subcellularLocation>
</comment>
<dbReference type="GeneID" id="35594741"/>
<keyword evidence="5 6" id="KW-0472">Membrane</keyword>
<evidence type="ECO:0000256" key="4">
    <source>
        <dbReference type="ARBA" id="ARBA00022989"/>
    </source>
</evidence>
<feature type="domain" description="EamA" evidence="7">
    <location>
        <begin position="182"/>
        <end position="311"/>
    </location>
</feature>
<feature type="transmembrane region" description="Helical" evidence="6">
    <location>
        <begin position="300"/>
        <end position="318"/>
    </location>
</feature>
<dbReference type="OrthoDB" id="203787at2157"/>
<proteinExistence type="predicted"/>
<dbReference type="EMBL" id="CP026310">
    <property type="protein sequence ID" value="AUV84166.1"/>
    <property type="molecule type" value="Genomic_DNA"/>
</dbReference>
<protein>
    <recommendedName>
        <fullName evidence="7">EamA domain-containing protein</fullName>
    </recommendedName>
</protein>
<feature type="transmembrane region" description="Helical" evidence="6">
    <location>
        <begin position="210"/>
        <end position="232"/>
    </location>
</feature>
<feature type="transmembrane region" description="Helical" evidence="6">
    <location>
        <begin position="72"/>
        <end position="93"/>
    </location>
</feature>
<keyword evidence="2" id="KW-1003">Cell membrane</keyword>
<keyword evidence="9" id="KW-1185">Reference proteome</keyword>
<evidence type="ECO:0000256" key="1">
    <source>
        <dbReference type="ARBA" id="ARBA00004651"/>
    </source>
</evidence>
<gene>
    <name evidence="8" type="ORF">C2R22_21575</name>
</gene>
<dbReference type="Proteomes" id="UP000236584">
    <property type="component" value="Plasmid unnamed1"/>
</dbReference>
<evidence type="ECO:0000256" key="3">
    <source>
        <dbReference type="ARBA" id="ARBA00022692"/>
    </source>
</evidence>
<dbReference type="SUPFAM" id="SSF103481">
    <property type="entry name" value="Multidrug resistance efflux transporter EmrE"/>
    <property type="match status" value="2"/>
</dbReference>
<dbReference type="InterPro" id="IPR051258">
    <property type="entry name" value="Diverse_Substrate_Transporter"/>
</dbReference>
<feature type="transmembrane region" description="Helical" evidence="6">
    <location>
        <begin position="244"/>
        <end position="265"/>
    </location>
</feature>
<keyword evidence="4 6" id="KW-1133">Transmembrane helix</keyword>
<dbReference type="GO" id="GO:0005886">
    <property type="term" value="C:plasma membrane"/>
    <property type="evidence" value="ECO:0007669"/>
    <property type="project" value="UniProtKB-SubCell"/>
</dbReference>
<dbReference type="PANTHER" id="PTHR42920">
    <property type="entry name" value="OS03G0707200 PROTEIN-RELATED"/>
    <property type="match status" value="1"/>
</dbReference>
<evidence type="ECO:0000313" key="9">
    <source>
        <dbReference type="Proteomes" id="UP000236584"/>
    </source>
</evidence>
<feature type="transmembrane region" description="Helical" evidence="6">
    <location>
        <begin position="37"/>
        <end position="60"/>
    </location>
</feature>
<dbReference type="AlphaFoldDB" id="A0A2I8VQJ3"/>
<feature type="domain" description="EamA" evidence="7">
    <location>
        <begin position="9"/>
        <end position="146"/>
    </location>
</feature>
<feature type="transmembrane region" description="Helical" evidence="6">
    <location>
        <begin position="127"/>
        <end position="146"/>
    </location>
</feature>
<feature type="transmembrane region" description="Helical" evidence="6">
    <location>
        <begin position="100"/>
        <end position="121"/>
    </location>
</feature>
<name>A0A2I8VQJ3_9EURY</name>
<evidence type="ECO:0000256" key="6">
    <source>
        <dbReference type="SAM" id="Phobius"/>
    </source>
</evidence>
<dbReference type="PANTHER" id="PTHR42920:SF5">
    <property type="entry name" value="EAMA DOMAIN-CONTAINING PROTEIN"/>
    <property type="match status" value="1"/>
</dbReference>
<sequence length="319" mass="32484">MAPIAPASALAFAGAVCTAIQAVTIKYGSAKARETTTASPAFTAAFTTIVVSVGIFWTLLLAQGVPRGVFSLANAGPFVVAGILNPAVFRLLYFKGIDEVGAPVAAALMAMNPLVATVFAVPVLGETVTAATGLGMLCIVGGGVIIQSVQNAAGERENGGEGSGDLDLVARHVAAADTRSLLAPVVAMAVFGISYVVIKFGLNRFPDPVAGTAVAQTTALAAFLCIFLWSPGARRQVRSVNRPALGLFVVAGVVTASAQLANFFALDLGSAVTVIPLFNTFPLLVLVLTYAIAREVPRSATVLVGVLAIVGGSVLIEVF</sequence>
<dbReference type="KEGG" id="srub:C2R22_21575"/>
<dbReference type="InterPro" id="IPR000620">
    <property type="entry name" value="EamA_dom"/>
</dbReference>
<dbReference type="InterPro" id="IPR037185">
    <property type="entry name" value="EmrE-like"/>
</dbReference>
<feature type="transmembrane region" description="Helical" evidence="6">
    <location>
        <begin position="271"/>
        <end position="293"/>
    </location>
</feature>
<dbReference type="Pfam" id="PF00892">
    <property type="entry name" value="EamA"/>
    <property type="match status" value="2"/>
</dbReference>
<reference evidence="8 9" key="1">
    <citation type="submission" date="2018-01" db="EMBL/GenBank/DDBJ databases">
        <title>Complete genome sequence of Salinigranum rubrum GX10T, an extremely halophilic archaeon isolated from a marine solar saltern.</title>
        <authorList>
            <person name="Han S."/>
        </authorList>
    </citation>
    <scope>NUCLEOTIDE SEQUENCE [LARGE SCALE GENOMIC DNA]</scope>
    <source>
        <strain evidence="8 9">GX10</strain>
        <plasmid evidence="9">Plasmid unnamed1</plasmid>
    </source>
</reference>
<keyword evidence="8" id="KW-0614">Plasmid</keyword>
<feature type="transmembrane region" description="Helical" evidence="6">
    <location>
        <begin position="6"/>
        <end position="25"/>
    </location>
</feature>
<evidence type="ECO:0000313" key="8">
    <source>
        <dbReference type="EMBL" id="AUV84166.1"/>
    </source>
</evidence>
<evidence type="ECO:0000256" key="2">
    <source>
        <dbReference type="ARBA" id="ARBA00022475"/>
    </source>
</evidence>
<feature type="transmembrane region" description="Helical" evidence="6">
    <location>
        <begin position="181"/>
        <end position="198"/>
    </location>
</feature>
<keyword evidence="3 6" id="KW-0812">Transmembrane</keyword>
<evidence type="ECO:0000256" key="5">
    <source>
        <dbReference type="ARBA" id="ARBA00023136"/>
    </source>
</evidence>
<evidence type="ECO:0000259" key="7">
    <source>
        <dbReference type="Pfam" id="PF00892"/>
    </source>
</evidence>